<evidence type="ECO:0000313" key="3">
    <source>
        <dbReference type="Proteomes" id="UP000002695"/>
    </source>
</evidence>
<dbReference type="Proteomes" id="UP000002695">
    <property type="component" value="Chromosome"/>
</dbReference>
<name>A0A0F6B6Q7_SALT1</name>
<sequence length="65" mass="7468">MTNNIIWTHQYIMLSVYQPNRHDLNPKEWGQRNQPQKVSISRKSGNGCANEASVTACVRKVKNNL</sequence>
<proteinExistence type="predicted"/>
<feature type="region of interest" description="Disordered" evidence="1">
    <location>
        <begin position="26"/>
        <end position="45"/>
    </location>
</feature>
<dbReference type="KEGG" id="seo:STM14_3801"/>
<dbReference type="BioCyc" id="SENT588858:STM14_RS25410-MONOMER"/>
<gene>
    <name evidence="2" type="ordered locus">STM14_3801</name>
</gene>
<dbReference type="AlphaFoldDB" id="A0A0F6B6Q7"/>
<feature type="compositionally biased region" description="Polar residues" evidence="1">
    <location>
        <begin position="31"/>
        <end position="44"/>
    </location>
</feature>
<protein>
    <submittedName>
        <fullName evidence="2">Uncharacterized protein</fullName>
    </submittedName>
</protein>
<dbReference type="EMBL" id="CP001363">
    <property type="protein sequence ID" value="ACY90204.1"/>
    <property type="molecule type" value="Genomic_DNA"/>
</dbReference>
<evidence type="ECO:0000256" key="1">
    <source>
        <dbReference type="SAM" id="MobiDB-lite"/>
    </source>
</evidence>
<accession>A0A0F6B6Q7</accession>
<organism evidence="2 3">
    <name type="scientific">Salmonella typhimurium (strain 14028s / SGSC 2262)</name>
    <dbReference type="NCBI Taxonomy" id="588858"/>
    <lineage>
        <taxon>Bacteria</taxon>
        <taxon>Pseudomonadati</taxon>
        <taxon>Pseudomonadota</taxon>
        <taxon>Gammaproteobacteria</taxon>
        <taxon>Enterobacterales</taxon>
        <taxon>Enterobacteriaceae</taxon>
        <taxon>Salmonella</taxon>
    </lineage>
</organism>
<reference evidence="2 3" key="1">
    <citation type="journal article" date="2010" name="J. Bacteriol.">
        <title>Short-term signatures of evolutionary change in the Salmonella enterica serovar typhimurium 14028 genome.</title>
        <authorList>
            <person name="Jarvik T."/>
            <person name="Smillie C."/>
            <person name="Groisman E.A."/>
            <person name="Ochman H."/>
        </authorList>
    </citation>
    <scope>NUCLEOTIDE SEQUENCE [LARGE SCALE GENOMIC DNA]</scope>
    <source>
        <strain evidence="3">14028s / SGSC 2262</strain>
    </source>
</reference>
<evidence type="ECO:0000313" key="2">
    <source>
        <dbReference type="EMBL" id="ACY90204.1"/>
    </source>
</evidence>
<keyword evidence="3" id="KW-1185">Reference proteome</keyword>
<dbReference type="HOGENOM" id="CLU_3066017_0_0_6"/>